<dbReference type="CDD" id="cd00082">
    <property type="entry name" value="HisKA"/>
    <property type="match status" value="1"/>
</dbReference>
<dbReference type="EC" id="2.7.13.3" evidence="2"/>
<feature type="transmembrane region" description="Helical" evidence="4">
    <location>
        <begin position="59"/>
        <end position="78"/>
    </location>
</feature>
<dbReference type="PANTHER" id="PTHR43065:SF52">
    <property type="entry name" value="SENSOR PROTEIN KINASE PILS"/>
    <property type="match status" value="1"/>
</dbReference>
<feature type="transmembrane region" description="Helical" evidence="4">
    <location>
        <begin position="30"/>
        <end position="53"/>
    </location>
</feature>
<dbReference type="Pfam" id="PF25323">
    <property type="entry name" value="6TM_PilS"/>
    <property type="match status" value="1"/>
</dbReference>
<keyword evidence="6" id="KW-0808">Transferase</keyword>
<evidence type="ECO:0000313" key="6">
    <source>
        <dbReference type="EMBL" id="RLJ63812.1"/>
    </source>
</evidence>
<keyword evidence="4" id="KW-0812">Transmembrane</keyword>
<dbReference type="Pfam" id="PF02518">
    <property type="entry name" value="HATPase_c"/>
    <property type="match status" value="1"/>
</dbReference>
<dbReference type="EMBL" id="RCCI01000006">
    <property type="protein sequence ID" value="RLJ63812.1"/>
    <property type="molecule type" value="Genomic_DNA"/>
</dbReference>
<dbReference type="SMART" id="SM00388">
    <property type="entry name" value="HisKA"/>
    <property type="match status" value="1"/>
</dbReference>
<proteinExistence type="predicted"/>
<reference evidence="6 7" key="1">
    <citation type="submission" date="2018-10" db="EMBL/GenBank/DDBJ databases">
        <title>Genomic Encyclopedia of Type Strains, Phase IV (KMG-IV): sequencing the most valuable type-strain genomes for metagenomic binning, comparative biology and taxonomic classification.</title>
        <authorList>
            <person name="Goeker M."/>
        </authorList>
    </citation>
    <scope>NUCLEOTIDE SEQUENCE [LARGE SCALE GENOMIC DNA]</scope>
    <source>
        <strain evidence="6 7">DSM 26916</strain>
    </source>
</reference>
<feature type="transmembrane region" description="Helical" evidence="4">
    <location>
        <begin position="110"/>
        <end position="128"/>
    </location>
</feature>
<dbReference type="InterPro" id="IPR003594">
    <property type="entry name" value="HATPase_dom"/>
</dbReference>
<dbReference type="Gene3D" id="3.30.565.10">
    <property type="entry name" value="Histidine kinase-like ATPase, C-terminal domain"/>
    <property type="match status" value="1"/>
</dbReference>
<gene>
    <name evidence="6" type="ORF">DFR35_2445</name>
</gene>
<dbReference type="PROSITE" id="PS50109">
    <property type="entry name" value="HIS_KIN"/>
    <property type="match status" value="1"/>
</dbReference>
<organism evidence="6 7">
    <name type="scientific">Sulfurisoma sediminicola</name>
    <dbReference type="NCBI Taxonomy" id="1381557"/>
    <lineage>
        <taxon>Bacteria</taxon>
        <taxon>Pseudomonadati</taxon>
        <taxon>Pseudomonadota</taxon>
        <taxon>Betaproteobacteria</taxon>
        <taxon>Nitrosomonadales</taxon>
        <taxon>Sterolibacteriaceae</taxon>
        <taxon>Sulfurisoma</taxon>
    </lineage>
</organism>
<keyword evidence="4" id="KW-0472">Membrane</keyword>
<dbReference type="GO" id="GO:0000155">
    <property type="term" value="F:phosphorelay sensor kinase activity"/>
    <property type="evidence" value="ECO:0007669"/>
    <property type="project" value="InterPro"/>
</dbReference>
<protein>
    <recommendedName>
        <fullName evidence="2">histidine kinase</fullName>
        <ecNumber evidence="2">2.7.13.3</ecNumber>
    </recommendedName>
</protein>
<dbReference type="InterPro" id="IPR003661">
    <property type="entry name" value="HisK_dim/P_dom"/>
</dbReference>
<comment type="caution">
    <text evidence="6">The sequence shown here is derived from an EMBL/GenBank/DDBJ whole genome shotgun (WGS) entry which is preliminary data.</text>
</comment>
<dbReference type="Gene3D" id="3.30.450.20">
    <property type="entry name" value="PAS domain"/>
    <property type="match status" value="1"/>
</dbReference>
<dbReference type="AlphaFoldDB" id="A0A497XCY5"/>
<dbReference type="InterPro" id="IPR004358">
    <property type="entry name" value="Sig_transdc_His_kin-like_C"/>
</dbReference>
<dbReference type="Pfam" id="PF00512">
    <property type="entry name" value="HisKA"/>
    <property type="match status" value="1"/>
</dbReference>
<evidence type="ECO:0000256" key="3">
    <source>
        <dbReference type="ARBA" id="ARBA00022553"/>
    </source>
</evidence>
<comment type="catalytic activity">
    <reaction evidence="1">
        <text>ATP + protein L-histidine = ADP + protein N-phospho-L-histidine.</text>
        <dbReference type="EC" id="2.7.13.3"/>
    </reaction>
</comment>
<dbReference type="SUPFAM" id="SSF47384">
    <property type="entry name" value="Homodimeric domain of signal transducing histidine kinase"/>
    <property type="match status" value="1"/>
</dbReference>
<dbReference type="Proteomes" id="UP000268908">
    <property type="component" value="Unassembled WGS sequence"/>
</dbReference>
<keyword evidence="6" id="KW-0418">Kinase</keyword>
<dbReference type="PRINTS" id="PR00344">
    <property type="entry name" value="BCTRLSENSOR"/>
</dbReference>
<dbReference type="RefSeq" id="WP_211327913.1">
    <property type="nucleotide sequence ID" value="NZ_RCCI01000006.1"/>
</dbReference>
<keyword evidence="3" id="KW-0597">Phosphoprotein</keyword>
<evidence type="ECO:0000256" key="4">
    <source>
        <dbReference type="SAM" id="Phobius"/>
    </source>
</evidence>
<evidence type="ECO:0000313" key="7">
    <source>
        <dbReference type="Proteomes" id="UP000268908"/>
    </source>
</evidence>
<dbReference type="PANTHER" id="PTHR43065">
    <property type="entry name" value="SENSOR HISTIDINE KINASE"/>
    <property type="match status" value="1"/>
</dbReference>
<evidence type="ECO:0000259" key="5">
    <source>
        <dbReference type="PROSITE" id="PS50109"/>
    </source>
</evidence>
<feature type="transmembrane region" description="Helical" evidence="4">
    <location>
        <begin position="163"/>
        <end position="183"/>
    </location>
</feature>
<name>A0A497XCY5_9PROT</name>
<dbReference type="InterPro" id="IPR036097">
    <property type="entry name" value="HisK_dim/P_sf"/>
</dbReference>
<feature type="domain" description="Histidine kinase" evidence="5">
    <location>
        <begin position="324"/>
        <end position="531"/>
    </location>
</feature>
<dbReference type="Gene3D" id="1.10.287.130">
    <property type="match status" value="1"/>
</dbReference>
<accession>A0A497XCY5</accession>
<evidence type="ECO:0000256" key="2">
    <source>
        <dbReference type="ARBA" id="ARBA00012438"/>
    </source>
</evidence>
<evidence type="ECO:0000256" key="1">
    <source>
        <dbReference type="ARBA" id="ARBA00000085"/>
    </source>
</evidence>
<dbReference type="InterPro" id="IPR005467">
    <property type="entry name" value="His_kinase_dom"/>
</dbReference>
<keyword evidence="7" id="KW-1185">Reference proteome</keyword>
<keyword evidence="4" id="KW-1133">Transmembrane helix</keyword>
<sequence length="541" mass="58917">MASLTPPEPTSAANETELDTYWRPVQYFAFYRLLVAAFFLVANTLGGGTLNIGEQNPLLFQWVSIVYLAAATLFWMTVLRWRRAFNIQLSAQVATDIVALTLMMHASGGSQSGVSVMIFVVLAGAGLVGQGRMTLFHASLATVAVLFEQGYRVLNLEGETSAFFRVGLTSVGFFATAISARLLGRGIIAQEALARQRGIELAHQLRISEAVIRDMQDGVLVVDANGRVRQHNPQAAILLDAGDGNDLYLASLSPQLAEHFVAWRSRTGRSETNLRSPQSGRLVRARCRASGAGGSTLIYLEDMGRVEAQARQLKLAALGRLTANMAHEIRNPLSSISHAAELLAEDTQNDTERRLARIIGDNTQRLNRLVAEVMELGRRDRAQPEQFSLNGFLAAFVDEYAVSDPEAGRRIALATPEQVEICFDRSHLHRILWNLLANAMRHASSADGAVCLEVSPRDSARPVELHIMDDGPGIAPEQRGQVFEPFFTTHGSGTGLGLYIARELCEANGAQLDLLDDGPGAHFRISFGTEACRTHAETAVS</sequence>
<dbReference type="SMART" id="SM00387">
    <property type="entry name" value="HATPase_c"/>
    <property type="match status" value="1"/>
</dbReference>
<dbReference type="SUPFAM" id="SSF55874">
    <property type="entry name" value="ATPase domain of HSP90 chaperone/DNA topoisomerase II/histidine kinase"/>
    <property type="match status" value="1"/>
</dbReference>
<dbReference type="InterPro" id="IPR036890">
    <property type="entry name" value="HATPase_C_sf"/>
</dbReference>